<sequence>MASQVLRKRLNRQDPTQGADEANIPNKCFLLAIPAELRINVYELALFESKRIEVRFTFHNKPTISLARHSPHHVPGLLLANRNIRREALPIFYQVNKFYCLDFGVAEFFFHELASRHLLSALTDIRLGDAGRIRDYRGRPLGHVRYQLGYQFAERRTEVLLREFVISGLQKDAITLPVPAKYPIPRSRHSRPSAAWFTAAELSTLKLIRALSQKDKWLDAALVFLLLGLVSCLCVVKPLWGLALILTHGALIWLFWDHVKAYARARLLE</sequence>
<dbReference type="AlphaFoldDB" id="A0AAJ0DNL6"/>
<reference evidence="3" key="1">
    <citation type="submission" date="2023-04" db="EMBL/GenBank/DDBJ databases">
        <title>Black Yeasts Isolated from many extreme environments.</title>
        <authorList>
            <person name="Coleine C."/>
            <person name="Stajich J.E."/>
            <person name="Selbmann L."/>
        </authorList>
    </citation>
    <scope>NUCLEOTIDE SEQUENCE</scope>
    <source>
        <strain evidence="3">CCFEE 5312</strain>
    </source>
</reference>
<proteinExistence type="predicted"/>
<evidence type="ECO:0000313" key="4">
    <source>
        <dbReference type="Proteomes" id="UP001271007"/>
    </source>
</evidence>
<protein>
    <recommendedName>
        <fullName evidence="2">2EXR domain-containing protein</fullName>
    </recommendedName>
</protein>
<gene>
    <name evidence="3" type="ORF">LTR09_005385</name>
</gene>
<comment type="caution">
    <text evidence="3">The sequence shown here is derived from an EMBL/GenBank/DDBJ whole genome shotgun (WGS) entry which is preliminary data.</text>
</comment>
<dbReference type="Proteomes" id="UP001271007">
    <property type="component" value="Unassembled WGS sequence"/>
</dbReference>
<keyword evidence="1" id="KW-0472">Membrane</keyword>
<keyword evidence="1" id="KW-0812">Transmembrane</keyword>
<organism evidence="3 4">
    <name type="scientific">Extremus antarcticus</name>
    <dbReference type="NCBI Taxonomy" id="702011"/>
    <lineage>
        <taxon>Eukaryota</taxon>
        <taxon>Fungi</taxon>
        <taxon>Dikarya</taxon>
        <taxon>Ascomycota</taxon>
        <taxon>Pezizomycotina</taxon>
        <taxon>Dothideomycetes</taxon>
        <taxon>Dothideomycetidae</taxon>
        <taxon>Mycosphaerellales</taxon>
        <taxon>Extremaceae</taxon>
        <taxon>Extremus</taxon>
    </lineage>
</organism>
<feature type="transmembrane region" description="Helical" evidence="1">
    <location>
        <begin position="217"/>
        <end position="233"/>
    </location>
</feature>
<evidence type="ECO:0000259" key="2">
    <source>
        <dbReference type="Pfam" id="PF20150"/>
    </source>
</evidence>
<dbReference type="Pfam" id="PF20150">
    <property type="entry name" value="2EXR"/>
    <property type="match status" value="1"/>
</dbReference>
<dbReference type="EMBL" id="JAWDJX010000015">
    <property type="protein sequence ID" value="KAK3053641.1"/>
    <property type="molecule type" value="Genomic_DNA"/>
</dbReference>
<feature type="domain" description="2EXR" evidence="2">
    <location>
        <begin position="33"/>
        <end position="97"/>
    </location>
</feature>
<accession>A0AAJ0DNL6</accession>
<name>A0AAJ0DNL6_9PEZI</name>
<dbReference type="InterPro" id="IPR045518">
    <property type="entry name" value="2EXR"/>
</dbReference>
<evidence type="ECO:0000313" key="3">
    <source>
        <dbReference type="EMBL" id="KAK3053641.1"/>
    </source>
</evidence>
<keyword evidence="1" id="KW-1133">Transmembrane helix</keyword>
<evidence type="ECO:0000256" key="1">
    <source>
        <dbReference type="SAM" id="Phobius"/>
    </source>
</evidence>
<keyword evidence="4" id="KW-1185">Reference proteome</keyword>